<dbReference type="InterPro" id="IPR000182">
    <property type="entry name" value="GNAT_dom"/>
</dbReference>
<dbReference type="Proteomes" id="UP001630127">
    <property type="component" value="Unassembled WGS sequence"/>
</dbReference>
<dbReference type="PANTHER" id="PTHR46067:SF26">
    <property type="entry name" value="N-ACETYLTRANSFERASE DOMAIN-CONTAINING PROTEIN"/>
    <property type="match status" value="1"/>
</dbReference>
<dbReference type="InterPro" id="IPR016181">
    <property type="entry name" value="Acyl_CoA_acyltransferase"/>
</dbReference>
<organism evidence="3 4">
    <name type="scientific">Cinchona calisaya</name>
    <dbReference type="NCBI Taxonomy" id="153742"/>
    <lineage>
        <taxon>Eukaryota</taxon>
        <taxon>Viridiplantae</taxon>
        <taxon>Streptophyta</taxon>
        <taxon>Embryophyta</taxon>
        <taxon>Tracheophyta</taxon>
        <taxon>Spermatophyta</taxon>
        <taxon>Magnoliopsida</taxon>
        <taxon>eudicotyledons</taxon>
        <taxon>Gunneridae</taxon>
        <taxon>Pentapetalae</taxon>
        <taxon>asterids</taxon>
        <taxon>lamiids</taxon>
        <taxon>Gentianales</taxon>
        <taxon>Rubiaceae</taxon>
        <taxon>Cinchonoideae</taxon>
        <taxon>Cinchoneae</taxon>
        <taxon>Cinchona</taxon>
    </lineage>
</organism>
<protein>
    <recommendedName>
        <fullName evidence="2">N-acetyltransferase domain-containing protein</fullName>
    </recommendedName>
</protein>
<dbReference type="PANTHER" id="PTHR46067">
    <property type="entry name" value="ACYL-COA N-ACYLTRANSFERASES (NAT) SUPERFAMILY PROTEIN"/>
    <property type="match status" value="1"/>
</dbReference>
<feature type="chain" id="PRO_5044893018" description="N-acetyltransferase domain-containing protein" evidence="1">
    <location>
        <begin position="18"/>
        <end position="224"/>
    </location>
</feature>
<sequence length="224" mass="26200">MLLIPFWLRLLFPFHHANRLLLLLLSHIPSLAIVVNPRQQLHQQPITWEFLDDDYSNVKLRKLSLSDVDDLIEWHADEKASKFLESFTSKSEAKEYITGRHQYHRAICLKNKAIGCISVRPFWDTEKRCRCEIGYVLASKYWGKGIATKAVKMVVFTIFSEFPQVERIEAMADVENMGSQRVLEKAGFRKEGVLRKYVVVHGEPRDMVMYSLLSTDPQVHYFLW</sequence>
<gene>
    <name evidence="3" type="ORF">ACH5RR_031324</name>
</gene>
<dbReference type="Pfam" id="PF13302">
    <property type="entry name" value="Acetyltransf_3"/>
    <property type="match status" value="1"/>
</dbReference>
<evidence type="ECO:0000313" key="3">
    <source>
        <dbReference type="EMBL" id="KAL3505942.1"/>
    </source>
</evidence>
<dbReference type="AlphaFoldDB" id="A0ABD2YHX1"/>
<evidence type="ECO:0000313" key="4">
    <source>
        <dbReference type="Proteomes" id="UP001630127"/>
    </source>
</evidence>
<name>A0ABD2YHX1_9GENT</name>
<feature type="signal peptide" evidence="1">
    <location>
        <begin position="1"/>
        <end position="17"/>
    </location>
</feature>
<dbReference type="PROSITE" id="PS51186">
    <property type="entry name" value="GNAT"/>
    <property type="match status" value="1"/>
</dbReference>
<comment type="caution">
    <text evidence="3">The sequence shown here is derived from an EMBL/GenBank/DDBJ whole genome shotgun (WGS) entry which is preliminary data.</text>
</comment>
<keyword evidence="1" id="KW-0732">Signal</keyword>
<reference evidence="3 4" key="1">
    <citation type="submission" date="2024-11" db="EMBL/GenBank/DDBJ databases">
        <title>A near-complete genome assembly of Cinchona calisaya.</title>
        <authorList>
            <person name="Lian D.C."/>
            <person name="Zhao X.W."/>
            <person name="Wei L."/>
        </authorList>
    </citation>
    <scope>NUCLEOTIDE SEQUENCE [LARGE SCALE GENOMIC DNA]</scope>
    <source>
        <tissue evidence="3">Nenye</tissue>
    </source>
</reference>
<keyword evidence="4" id="KW-1185">Reference proteome</keyword>
<evidence type="ECO:0000259" key="2">
    <source>
        <dbReference type="PROSITE" id="PS51186"/>
    </source>
</evidence>
<dbReference type="SUPFAM" id="SSF55729">
    <property type="entry name" value="Acyl-CoA N-acyltransferases (Nat)"/>
    <property type="match status" value="1"/>
</dbReference>
<evidence type="ECO:0000256" key="1">
    <source>
        <dbReference type="SAM" id="SignalP"/>
    </source>
</evidence>
<dbReference type="EMBL" id="JBJUIK010000013">
    <property type="protein sequence ID" value="KAL3505942.1"/>
    <property type="molecule type" value="Genomic_DNA"/>
</dbReference>
<dbReference type="Gene3D" id="3.40.630.30">
    <property type="match status" value="1"/>
</dbReference>
<feature type="domain" description="N-acetyltransferase" evidence="2">
    <location>
        <begin position="58"/>
        <end position="214"/>
    </location>
</feature>
<accession>A0ABD2YHX1</accession>
<proteinExistence type="predicted"/>
<dbReference type="CDD" id="cd04301">
    <property type="entry name" value="NAT_SF"/>
    <property type="match status" value="1"/>
</dbReference>